<organism evidence="1">
    <name type="scientific">marine sediment metagenome</name>
    <dbReference type="NCBI Taxonomy" id="412755"/>
    <lineage>
        <taxon>unclassified sequences</taxon>
        <taxon>metagenomes</taxon>
        <taxon>ecological metagenomes</taxon>
    </lineage>
</organism>
<dbReference type="SUPFAM" id="SSF51556">
    <property type="entry name" value="Metallo-dependent hydrolases"/>
    <property type="match status" value="1"/>
</dbReference>
<dbReference type="AlphaFoldDB" id="X0Y2J7"/>
<protein>
    <submittedName>
        <fullName evidence="1">Uncharacterized protein</fullName>
    </submittedName>
</protein>
<accession>X0Y2J7</accession>
<evidence type="ECO:0000313" key="1">
    <source>
        <dbReference type="EMBL" id="GAG49930.1"/>
    </source>
</evidence>
<proteinExistence type="predicted"/>
<reference evidence="1" key="1">
    <citation type="journal article" date="2014" name="Front. Microbiol.">
        <title>High frequency of phylogenetically diverse reductive dehalogenase-homologous genes in deep subseafloor sedimentary metagenomes.</title>
        <authorList>
            <person name="Kawai M."/>
            <person name="Futagami T."/>
            <person name="Toyoda A."/>
            <person name="Takaki Y."/>
            <person name="Nishi S."/>
            <person name="Hori S."/>
            <person name="Arai W."/>
            <person name="Tsubouchi T."/>
            <person name="Morono Y."/>
            <person name="Uchiyama I."/>
            <person name="Ito T."/>
            <person name="Fujiyama A."/>
            <person name="Inagaki F."/>
            <person name="Takami H."/>
        </authorList>
    </citation>
    <scope>NUCLEOTIDE SEQUENCE</scope>
    <source>
        <strain evidence="1">Expedition CK06-06</strain>
    </source>
</reference>
<gene>
    <name evidence="1" type="ORF">S01H1_79036</name>
</gene>
<sequence length="45" mass="5188">MFMEYGFSNYQVLKMATFGNAQILKLDDYIGNIPVEVQMVVRILS</sequence>
<dbReference type="EMBL" id="BARS01053242">
    <property type="protein sequence ID" value="GAG49930.1"/>
    <property type="molecule type" value="Genomic_DNA"/>
</dbReference>
<name>X0Y2J7_9ZZZZ</name>
<comment type="caution">
    <text evidence="1">The sequence shown here is derived from an EMBL/GenBank/DDBJ whole genome shotgun (WGS) entry which is preliminary data.</text>
</comment>
<dbReference type="InterPro" id="IPR032466">
    <property type="entry name" value="Metal_Hydrolase"/>
</dbReference>